<proteinExistence type="predicted"/>
<evidence type="ECO:0000313" key="3">
    <source>
        <dbReference type="Proteomes" id="UP000059680"/>
    </source>
</evidence>
<accession>A0A0P0VY78</accession>
<dbReference type="Proteomes" id="UP000059680">
    <property type="component" value="Chromosome 3"/>
</dbReference>
<name>A0A0P0VY78_ORYSJ</name>
<feature type="region of interest" description="Disordered" evidence="1">
    <location>
        <begin position="36"/>
        <end position="64"/>
    </location>
</feature>
<dbReference type="EMBL" id="AP014959">
    <property type="protein sequence ID" value="BAS84162.1"/>
    <property type="molecule type" value="Genomic_DNA"/>
</dbReference>
<reference evidence="2 3" key="2">
    <citation type="journal article" date="2013" name="Plant Cell Physiol.">
        <title>Rice Annotation Project Database (RAP-DB): an integrative and interactive database for rice genomics.</title>
        <authorList>
            <person name="Sakai H."/>
            <person name="Lee S.S."/>
            <person name="Tanaka T."/>
            <person name="Numa H."/>
            <person name="Kim J."/>
            <person name="Kawahara Y."/>
            <person name="Wakimoto H."/>
            <person name="Yang C.C."/>
            <person name="Iwamoto M."/>
            <person name="Abe T."/>
            <person name="Yamada Y."/>
            <person name="Muto A."/>
            <person name="Inokuchi H."/>
            <person name="Ikemura T."/>
            <person name="Matsumoto T."/>
            <person name="Sasaki T."/>
            <person name="Itoh T."/>
        </authorList>
    </citation>
    <scope>NUCLEOTIDE SEQUENCE [LARGE SCALE GENOMIC DNA]</scope>
    <source>
        <strain evidence="3">cv. Nipponbare</strain>
    </source>
</reference>
<reference evidence="2 3" key="3">
    <citation type="journal article" date="2013" name="Rice">
        <title>Improvement of the Oryza sativa Nipponbare reference genome using next generation sequence and optical map data.</title>
        <authorList>
            <person name="Kawahara Y."/>
            <person name="de la Bastide M."/>
            <person name="Hamilton J.P."/>
            <person name="Kanamori H."/>
            <person name="McCombie W.R."/>
            <person name="Ouyang S."/>
            <person name="Schwartz D.C."/>
            <person name="Tanaka T."/>
            <person name="Wu J."/>
            <person name="Zhou S."/>
            <person name="Childs K.L."/>
            <person name="Davidson R.M."/>
            <person name="Lin H."/>
            <person name="Quesada-Ocampo L."/>
            <person name="Vaillancourt B."/>
            <person name="Sakai H."/>
            <person name="Lee S.S."/>
            <person name="Kim J."/>
            <person name="Numa H."/>
            <person name="Itoh T."/>
            <person name="Buell C.R."/>
            <person name="Matsumoto T."/>
        </authorList>
    </citation>
    <scope>NUCLEOTIDE SEQUENCE [LARGE SCALE GENOMIC DNA]</scope>
    <source>
        <strain evidence="3">cv. Nipponbare</strain>
    </source>
</reference>
<evidence type="ECO:0000256" key="1">
    <source>
        <dbReference type="SAM" id="MobiDB-lite"/>
    </source>
</evidence>
<dbReference type="PaxDb" id="39947-A0A0P0VY78"/>
<dbReference type="InParanoid" id="A0A0P0VY78"/>
<evidence type="ECO:0000313" key="2">
    <source>
        <dbReference type="EMBL" id="BAS84162.1"/>
    </source>
</evidence>
<keyword evidence="3" id="KW-1185">Reference proteome</keyword>
<feature type="compositionally biased region" description="Low complexity" evidence="1">
    <location>
        <begin position="48"/>
        <end position="64"/>
    </location>
</feature>
<organism evidence="2 3">
    <name type="scientific">Oryza sativa subsp. japonica</name>
    <name type="common">Rice</name>
    <dbReference type="NCBI Taxonomy" id="39947"/>
    <lineage>
        <taxon>Eukaryota</taxon>
        <taxon>Viridiplantae</taxon>
        <taxon>Streptophyta</taxon>
        <taxon>Embryophyta</taxon>
        <taxon>Tracheophyta</taxon>
        <taxon>Spermatophyta</taxon>
        <taxon>Magnoliopsida</taxon>
        <taxon>Liliopsida</taxon>
        <taxon>Poales</taxon>
        <taxon>Poaceae</taxon>
        <taxon>BOP clade</taxon>
        <taxon>Oryzoideae</taxon>
        <taxon>Oryzeae</taxon>
        <taxon>Oryzinae</taxon>
        <taxon>Oryza</taxon>
        <taxon>Oryza sativa</taxon>
    </lineage>
</organism>
<dbReference type="AlphaFoldDB" id="A0A0P0VY78"/>
<sequence>MDALTTHCWFDAHYPQFTSEIRASLFDNAVRPLFTLPSTPSTATTMDPRSPSTATSTASRALMPIRASQSLTTSSLRTSAPSLTLSLAWASSPAASSVAVMPPVHPPPPLSSMASSSSARRRATIGGEVVGGGTELECCGEVQGPPLLSLLLRYHVSLRRPTLWPRQPFLPRVAPAPPDNGQWLAGRRAAQRS</sequence>
<feature type="compositionally biased region" description="Polar residues" evidence="1">
    <location>
        <begin position="36"/>
        <end position="47"/>
    </location>
</feature>
<dbReference type="STRING" id="39947.A0A0P0VY78"/>
<reference evidence="3" key="1">
    <citation type="journal article" date="2005" name="Nature">
        <title>The map-based sequence of the rice genome.</title>
        <authorList>
            <consortium name="International rice genome sequencing project (IRGSP)"/>
            <person name="Matsumoto T."/>
            <person name="Wu J."/>
            <person name="Kanamori H."/>
            <person name="Katayose Y."/>
            <person name="Fujisawa M."/>
            <person name="Namiki N."/>
            <person name="Mizuno H."/>
            <person name="Yamamoto K."/>
            <person name="Antonio B.A."/>
            <person name="Baba T."/>
            <person name="Sakata K."/>
            <person name="Nagamura Y."/>
            <person name="Aoki H."/>
            <person name="Arikawa K."/>
            <person name="Arita K."/>
            <person name="Bito T."/>
            <person name="Chiden Y."/>
            <person name="Fujitsuka N."/>
            <person name="Fukunaka R."/>
            <person name="Hamada M."/>
            <person name="Harada C."/>
            <person name="Hayashi A."/>
            <person name="Hijishita S."/>
            <person name="Honda M."/>
            <person name="Hosokawa S."/>
            <person name="Ichikawa Y."/>
            <person name="Idonuma A."/>
            <person name="Iijima M."/>
            <person name="Ikeda M."/>
            <person name="Ikeno M."/>
            <person name="Ito K."/>
            <person name="Ito S."/>
            <person name="Ito T."/>
            <person name="Ito Y."/>
            <person name="Ito Y."/>
            <person name="Iwabuchi A."/>
            <person name="Kamiya K."/>
            <person name="Karasawa W."/>
            <person name="Kurita K."/>
            <person name="Katagiri S."/>
            <person name="Kikuta A."/>
            <person name="Kobayashi H."/>
            <person name="Kobayashi N."/>
            <person name="Machita K."/>
            <person name="Maehara T."/>
            <person name="Masukawa M."/>
            <person name="Mizubayashi T."/>
            <person name="Mukai Y."/>
            <person name="Nagasaki H."/>
            <person name="Nagata Y."/>
            <person name="Naito S."/>
            <person name="Nakashima M."/>
            <person name="Nakama Y."/>
            <person name="Nakamichi Y."/>
            <person name="Nakamura M."/>
            <person name="Meguro A."/>
            <person name="Negishi M."/>
            <person name="Ohta I."/>
            <person name="Ohta T."/>
            <person name="Okamoto M."/>
            <person name="Ono N."/>
            <person name="Saji S."/>
            <person name="Sakaguchi M."/>
            <person name="Sakai K."/>
            <person name="Shibata M."/>
            <person name="Shimokawa T."/>
            <person name="Song J."/>
            <person name="Takazaki Y."/>
            <person name="Terasawa K."/>
            <person name="Tsugane M."/>
            <person name="Tsuji K."/>
            <person name="Ueda S."/>
            <person name="Waki K."/>
            <person name="Yamagata H."/>
            <person name="Yamamoto M."/>
            <person name="Yamamoto S."/>
            <person name="Yamane H."/>
            <person name="Yoshiki S."/>
            <person name="Yoshihara R."/>
            <person name="Yukawa K."/>
            <person name="Zhong H."/>
            <person name="Yano M."/>
            <person name="Yuan Q."/>
            <person name="Ouyang S."/>
            <person name="Liu J."/>
            <person name="Jones K.M."/>
            <person name="Gansberger K."/>
            <person name="Moffat K."/>
            <person name="Hill J."/>
            <person name="Bera J."/>
            <person name="Fadrosh D."/>
            <person name="Jin S."/>
            <person name="Johri S."/>
            <person name="Kim M."/>
            <person name="Overton L."/>
            <person name="Reardon M."/>
            <person name="Tsitrin T."/>
            <person name="Vuong H."/>
            <person name="Weaver B."/>
            <person name="Ciecko A."/>
            <person name="Tallon L."/>
            <person name="Jackson J."/>
            <person name="Pai G."/>
            <person name="Aken S.V."/>
            <person name="Utterback T."/>
            <person name="Reidmuller S."/>
            <person name="Feldblyum T."/>
            <person name="Hsiao J."/>
            <person name="Zismann V."/>
            <person name="Iobst S."/>
            <person name="de Vazeille A.R."/>
            <person name="Buell C.R."/>
            <person name="Ying K."/>
            <person name="Li Y."/>
            <person name="Lu T."/>
            <person name="Huang Y."/>
            <person name="Zhao Q."/>
            <person name="Feng Q."/>
            <person name="Zhang L."/>
            <person name="Zhu J."/>
            <person name="Weng Q."/>
            <person name="Mu J."/>
            <person name="Lu Y."/>
            <person name="Fan D."/>
            <person name="Liu Y."/>
            <person name="Guan J."/>
            <person name="Zhang Y."/>
            <person name="Yu S."/>
            <person name="Liu X."/>
            <person name="Zhang Y."/>
            <person name="Hong G."/>
            <person name="Han B."/>
            <person name="Choisne N."/>
            <person name="Demange N."/>
            <person name="Orjeda G."/>
            <person name="Samain S."/>
            <person name="Cattolico L."/>
            <person name="Pelletier E."/>
            <person name="Couloux A."/>
            <person name="Segurens B."/>
            <person name="Wincker P."/>
            <person name="D'Hont A."/>
            <person name="Scarpelli C."/>
            <person name="Weissenbach J."/>
            <person name="Salanoubat M."/>
            <person name="Quetier F."/>
            <person name="Yu Y."/>
            <person name="Kim H.R."/>
            <person name="Rambo T."/>
            <person name="Currie J."/>
            <person name="Collura K."/>
            <person name="Luo M."/>
            <person name="Yang T."/>
            <person name="Ammiraju J.S.S."/>
            <person name="Engler F."/>
            <person name="Soderlund C."/>
            <person name="Wing R.A."/>
            <person name="Palmer L.E."/>
            <person name="de la Bastide M."/>
            <person name="Spiegel L."/>
            <person name="Nascimento L."/>
            <person name="Zutavern T."/>
            <person name="O'Shaughnessy A."/>
            <person name="Dike S."/>
            <person name="Dedhia N."/>
            <person name="Preston R."/>
            <person name="Balija V."/>
            <person name="McCombie W.R."/>
            <person name="Chow T."/>
            <person name="Chen H."/>
            <person name="Chung M."/>
            <person name="Chen C."/>
            <person name="Shaw J."/>
            <person name="Wu H."/>
            <person name="Hsiao K."/>
            <person name="Chao Y."/>
            <person name="Chu M."/>
            <person name="Cheng C."/>
            <person name="Hour A."/>
            <person name="Lee P."/>
            <person name="Lin S."/>
            <person name="Lin Y."/>
            <person name="Liou J."/>
            <person name="Liu S."/>
            <person name="Hsing Y."/>
            <person name="Raghuvanshi S."/>
            <person name="Mohanty A."/>
            <person name="Bharti A.K."/>
            <person name="Gaur A."/>
            <person name="Gupta V."/>
            <person name="Kumar D."/>
            <person name="Ravi V."/>
            <person name="Vij S."/>
            <person name="Kapur A."/>
            <person name="Khurana P."/>
            <person name="Khurana P."/>
            <person name="Khurana J.P."/>
            <person name="Tyagi A.K."/>
            <person name="Gaikwad K."/>
            <person name="Singh A."/>
            <person name="Dalal V."/>
            <person name="Srivastava S."/>
            <person name="Dixit A."/>
            <person name="Pal A.K."/>
            <person name="Ghazi I.A."/>
            <person name="Yadav M."/>
            <person name="Pandit A."/>
            <person name="Bhargava A."/>
            <person name="Sureshbabu K."/>
            <person name="Batra K."/>
            <person name="Sharma T.R."/>
            <person name="Mohapatra T."/>
            <person name="Singh N.K."/>
            <person name="Messing J."/>
            <person name="Nelson A.B."/>
            <person name="Fuks G."/>
            <person name="Kavchok S."/>
            <person name="Keizer G."/>
            <person name="Linton E."/>
            <person name="Llaca V."/>
            <person name="Song R."/>
            <person name="Tanyolac B."/>
            <person name="Young S."/>
            <person name="Ho-Il K."/>
            <person name="Hahn J.H."/>
            <person name="Sangsakoo G."/>
            <person name="Vanavichit A."/>
            <person name="de Mattos Luiz.A.T."/>
            <person name="Zimmer P.D."/>
            <person name="Malone G."/>
            <person name="Dellagostin O."/>
            <person name="de Oliveira A.C."/>
            <person name="Bevan M."/>
            <person name="Bancroft I."/>
            <person name="Minx P."/>
            <person name="Cordum H."/>
            <person name="Wilson R."/>
            <person name="Cheng Z."/>
            <person name="Jin W."/>
            <person name="Jiang J."/>
            <person name="Leong S.A."/>
            <person name="Iwama H."/>
            <person name="Gojobori T."/>
            <person name="Itoh T."/>
            <person name="Niimura Y."/>
            <person name="Fujii Y."/>
            <person name="Habara T."/>
            <person name="Sakai H."/>
            <person name="Sato Y."/>
            <person name="Wilson G."/>
            <person name="Kumar K."/>
            <person name="McCouch S."/>
            <person name="Juretic N."/>
            <person name="Hoen D."/>
            <person name="Wright S."/>
            <person name="Bruskiewich R."/>
            <person name="Bureau T."/>
            <person name="Miyao A."/>
            <person name="Hirochika H."/>
            <person name="Nishikawa T."/>
            <person name="Kadowaki K."/>
            <person name="Sugiura M."/>
            <person name="Burr B."/>
            <person name="Sasaki T."/>
        </authorList>
    </citation>
    <scope>NUCLEOTIDE SEQUENCE [LARGE SCALE GENOMIC DNA]</scope>
    <source>
        <strain evidence="3">cv. Nipponbare</strain>
    </source>
</reference>
<gene>
    <name evidence="2" type="ordered locus">Os03g0346100</name>
    <name evidence="2" type="ORF">OSNPB_030346100</name>
</gene>
<protein>
    <submittedName>
        <fullName evidence="2">Os03g0346100 protein</fullName>
    </submittedName>
</protein>